<evidence type="ECO:0000256" key="2">
    <source>
        <dbReference type="ARBA" id="ARBA00022525"/>
    </source>
</evidence>
<dbReference type="InterPro" id="IPR039448">
    <property type="entry name" value="Beta_helix"/>
</dbReference>
<comment type="subcellular location">
    <subcellularLocation>
        <location evidence="1">Secreted</location>
    </subcellularLocation>
</comment>
<accession>A0A5J5K0Q9</accession>
<evidence type="ECO:0000259" key="6">
    <source>
        <dbReference type="Pfam" id="PF13229"/>
    </source>
</evidence>
<feature type="signal peptide" evidence="4">
    <location>
        <begin position="1"/>
        <end position="24"/>
    </location>
</feature>
<comment type="caution">
    <text evidence="7">The sequence shown here is derived from an EMBL/GenBank/DDBJ whole genome shotgun (WGS) entry which is preliminary data.</text>
</comment>
<evidence type="ECO:0000313" key="7">
    <source>
        <dbReference type="EMBL" id="KAA9376447.1"/>
    </source>
</evidence>
<dbReference type="InterPro" id="IPR011050">
    <property type="entry name" value="Pectin_lyase_fold/virulence"/>
</dbReference>
<evidence type="ECO:0000313" key="8">
    <source>
        <dbReference type="Proteomes" id="UP000327011"/>
    </source>
</evidence>
<dbReference type="AlphaFoldDB" id="A0A5J5K0Q9"/>
<dbReference type="InterPro" id="IPR052052">
    <property type="entry name" value="Polysaccharide_Lyase_9"/>
</dbReference>
<dbReference type="Pfam" id="PF07602">
    <property type="entry name" value="DUF1565"/>
    <property type="match status" value="1"/>
</dbReference>
<dbReference type="PANTHER" id="PTHR40088:SF2">
    <property type="entry name" value="SECRETED SUGAR HYDROLASE"/>
    <property type="match status" value="1"/>
</dbReference>
<dbReference type="PANTHER" id="PTHR40088">
    <property type="entry name" value="PECTATE LYASE (EUROFUNG)"/>
    <property type="match status" value="1"/>
</dbReference>
<keyword evidence="8" id="KW-1185">Reference proteome</keyword>
<dbReference type="RefSeq" id="WP_150936005.1">
    <property type="nucleotide sequence ID" value="NZ_VYTZ01000008.1"/>
</dbReference>
<evidence type="ECO:0000256" key="4">
    <source>
        <dbReference type="SAM" id="SignalP"/>
    </source>
</evidence>
<dbReference type="Proteomes" id="UP000327011">
    <property type="component" value="Unassembled WGS sequence"/>
</dbReference>
<dbReference type="SUPFAM" id="SSF51126">
    <property type="entry name" value="Pectin lyase-like"/>
    <property type="match status" value="1"/>
</dbReference>
<evidence type="ECO:0000256" key="1">
    <source>
        <dbReference type="ARBA" id="ARBA00004613"/>
    </source>
</evidence>
<dbReference type="EMBL" id="VYTZ01000008">
    <property type="protein sequence ID" value="KAA9376447.1"/>
    <property type="molecule type" value="Genomic_DNA"/>
</dbReference>
<organism evidence="7 8">
    <name type="scientific">Microbispora cellulosiformans</name>
    <dbReference type="NCBI Taxonomy" id="2614688"/>
    <lineage>
        <taxon>Bacteria</taxon>
        <taxon>Bacillati</taxon>
        <taxon>Actinomycetota</taxon>
        <taxon>Actinomycetes</taxon>
        <taxon>Streptosporangiales</taxon>
        <taxon>Streptosporangiaceae</taxon>
        <taxon>Microbispora</taxon>
    </lineage>
</organism>
<dbReference type="GO" id="GO:0016837">
    <property type="term" value="F:carbon-oxygen lyase activity, acting on polysaccharides"/>
    <property type="evidence" value="ECO:0007669"/>
    <property type="project" value="TreeGrafter"/>
</dbReference>
<dbReference type="Pfam" id="PF13229">
    <property type="entry name" value="Beta_helix"/>
    <property type="match status" value="1"/>
</dbReference>
<dbReference type="InterPro" id="IPR012334">
    <property type="entry name" value="Pectin_lyas_fold"/>
</dbReference>
<dbReference type="GO" id="GO:0005576">
    <property type="term" value="C:extracellular region"/>
    <property type="evidence" value="ECO:0007669"/>
    <property type="project" value="UniProtKB-SubCell"/>
</dbReference>
<feature type="domain" description="Right handed beta helix" evidence="6">
    <location>
        <begin position="252"/>
        <end position="374"/>
    </location>
</feature>
<proteinExistence type="predicted"/>
<reference evidence="7 8" key="1">
    <citation type="submission" date="2019-09" db="EMBL/GenBank/DDBJ databases">
        <title>Screening of Novel Bioactive Compounds from Soil-Associated.</title>
        <authorList>
            <person name="Gong X."/>
        </authorList>
    </citation>
    <scope>NUCLEOTIDE SEQUENCE [LARGE SCALE GENOMIC DNA]</scope>
    <source>
        <strain evidence="7 8">Gxj-6</strain>
    </source>
</reference>
<evidence type="ECO:0000256" key="3">
    <source>
        <dbReference type="ARBA" id="ARBA00022729"/>
    </source>
</evidence>
<feature type="domain" description="DUF1565" evidence="5">
    <location>
        <begin position="54"/>
        <end position="93"/>
    </location>
</feature>
<gene>
    <name evidence="7" type="ORF">F5972_23840</name>
</gene>
<sequence>MKVVAVVVSIVTAVGAVAPRQAAAQVEGWRTAGPLPIGTAAYPVPAGAFYVSPQGNDAANGSQSAPWRTVGRAVKAAPAGAVIVLRGGVYHESVEVYGKRLTLQAYPREAVWFDGTEPVSGWVRDGSIWRRDGWTVRFDNTDPTAGGGPAWHMVGSENPVANWPDQVFVDGRQQRQVAGRDQVVAGTFAVDYNRGTLYLGSDPTGRDVRATTLAEALYLNMAHGSAVLGIGFRRYATPIKRVGAVKGFGNDLRFENDVFADTALAGLSIKGDRIVVRHNSFLRNGQLGLHGHRTQGAVVTGNLMEGNNWERFEQAPVSGGMKITTSSGLQLIGNRSQRNRGPGLWLDESVSDAVIARNLAWENTGHGIHFEISARGLLVGNFAADNGRNGLYVNESSDVRMWNNTALRNGESQINIIDGAREQADPNMPWNVSGVEVRNNVLQGGGTGPLISVQDLTGRRTAAQMATLDYNVYIRMGQSRESLIKWIDRSRGGGTYTSLKGIQAQIEGHGREVPAENAQSGLSAGAALPTDVAGWLGTQAGARNVAGAPY</sequence>
<keyword evidence="3 4" id="KW-0732">Signal</keyword>
<evidence type="ECO:0000259" key="5">
    <source>
        <dbReference type="Pfam" id="PF07602"/>
    </source>
</evidence>
<protein>
    <submittedName>
        <fullName evidence="7">DUF1565 domain-containing protein</fullName>
    </submittedName>
</protein>
<name>A0A5J5K0Q9_9ACTN</name>
<keyword evidence="2" id="KW-0964">Secreted</keyword>
<feature type="chain" id="PRO_5023931592" evidence="4">
    <location>
        <begin position="25"/>
        <end position="550"/>
    </location>
</feature>
<dbReference type="Gene3D" id="2.160.20.10">
    <property type="entry name" value="Single-stranded right-handed beta-helix, Pectin lyase-like"/>
    <property type="match status" value="2"/>
</dbReference>
<dbReference type="InterPro" id="IPR011459">
    <property type="entry name" value="DUF1565"/>
</dbReference>